<gene>
    <name evidence="2" type="ORF">B0H16DRAFT_1453150</name>
</gene>
<proteinExistence type="predicted"/>
<protein>
    <submittedName>
        <fullName evidence="2">Uncharacterized protein</fullName>
    </submittedName>
</protein>
<comment type="caution">
    <text evidence="2">The sequence shown here is derived from an EMBL/GenBank/DDBJ whole genome shotgun (WGS) entry which is preliminary data.</text>
</comment>
<keyword evidence="3" id="KW-1185">Reference proteome</keyword>
<dbReference type="EMBL" id="JARKIB010000020">
    <property type="protein sequence ID" value="KAJ7768450.1"/>
    <property type="molecule type" value="Genomic_DNA"/>
</dbReference>
<feature type="compositionally biased region" description="Basic and acidic residues" evidence="1">
    <location>
        <begin position="136"/>
        <end position="149"/>
    </location>
</feature>
<dbReference type="AlphaFoldDB" id="A0AAD7NN71"/>
<accession>A0AAD7NN71</accession>
<dbReference type="Proteomes" id="UP001215598">
    <property type="component" value="Unassembled WGS sequence"/>
</dbReference>
<reference evidence="2" key="1">
    <citation type="submission" date="2023-03" db="EMBL/GenBank/DDBJ databases">
        <title>Massive genome expansion in bonnet fungi (Mycena s.s.) driven by repeated elements and novel gene families across ecological guilds.</title>
        <authorList>
            <consortium name="Lawrence Berkeley National Laboratory"/>
            <person name="Harder C.B."/>
            <person name="Miyauchi S."/>
            <person name="Viragh M."/>
            <person name="Kuo A."/>
            <person name="Thoen E."/>
            <person name="Andreopoulos B."/>
            <person name="Lu D."/>
            <person name="Skrede I."/>
            <person name="Drula E."/>
            <person name="Henrissat B."/>
            <person name="Morin E."/>
            <person name="Kohler A."/>
            <person name="Barry K."/>
            <person name="LaButti K."/>
            <person name="Morin E."/>
            <person name="Salamov A."/>
            <person name="Lipzen A."/>
            <person name="Mereny Z."/>
            <person name="Hegedus B."/>
            <person name="Baldrian P."/>
            <person name="Stursova M."/>
            <person name="Weitz H."/>
            <person name="Taylor A."/>
            <person name="Grigoriev I.V."/>
            <person name="Nagy L.G."/>
            <person name="Martin F."/>
            <person name="Kauserud H."/>
        </authorList>
    </citation>
    <scope>NUCLEOTIDE SEQUENCE</scope>
    <source>
        <strain evidence="2">CBHHK182m</strain>
    </source>
</reference>
<evidence type="ECO:0000256" key="1">
    <source>
        <dbReference type="SAM" id="MobiDB-lite"/>
    </source>
</evidence>
<feature type="region of interest" description="Disordered" evidence="1">
    <location>
        <begin position="91"/>
        <end position="162"/>
    </location>
</feature>
<evidence type="ECO:0000313" key="3">
    <source>
        <dbReference type="Proteomes" id="UP001215598"/>
    </source>
</evidence>
<feature type="compositionally biased region" description="Gly residues" evidence="1">
    <location>
        <begin position="98"/>
        <end position="117"/>
    </location>
</feature>
<sequence>MKQVLRFLQWHSVWWELRCTSREQVLRELASGLEAYTVRQAALHRDIAWKFKTAWETSTETAVRMAVREDILLMEGMQAFAQMESVAGWSESAREGAGNAGEDGGSAGRSKGEGAGAAGTYPPLTLRPAAGVRGQEQTRVDMPRWKLGQDEGGYAAPGEVLD</sequence>
<name>A0AAD7NN71_9AGAR</name>
<organism evidence="2 3">
    <name type="scientific">Mycena metata</name>
    <dbReference type="NCBI Taxonomy" id="1033252"/>
    <lineage>
        <taxon>Eukaryota</taxon>
        <taxon>Fungi</taxon>
        <taxon>Dikarya</taxon>
        <taxon>Basidiomycota</taxon>
        <taxon>Agaricomycotina</taxon>
        <taxon>Agaricomycetes</taxon>
        <taxon>Agaricomycetidae</taxon>
        <taxon>Agaricales</taxon>
        <taxon>Marasmiineae</taxon>
        <taxon>Mycenaceae</taxon>
        <taxon>Mycena</taxon>
    </lineage>
</organism>
<evidence type="ECO:0000313" key="2">
    <source>
        <dbReference type="EMBL" id="KAJ7768450.1"/>
    </source>
</evidence>